<proteinExistence type="inferred from homology"/>
<keyword evidence="4" id="KW-1185">Reference proteome</keyword>
<dbReference type="PRINTS" id="PR00081">
    <property type="entry name" value="GDHRDH"/>
</dbReference>
<dbReference type="CDD" id="cd05327">
    <property type="entry name" value="retinol-DH_like_SDR_c_like"/>
    <property type="match status" value="1"/>
</dbReference>
<protein>
    <recommendedName>
        <fullName evidence="5">Retinol dehydrogenase 11</fullName>
    </recommendedName>
</protein>
<dbReference type="Gene3D" id="3.40.50.720">
    <property type="entry name" value="NAD(P)-binding Rossmann-like Domain"/>
    <property type="match status" value="1"/>
</dbReference>
<dbReference type="PRINTS" id="PR00080">
    <property type="entry name" value="SDRFAMILY"/>
</dbReference>
<evidence type="ECO:0000256" key="2">
    <source>
        <dbReference type="RuleBase" id="RU000363"/>
    </source>
</evidence>
<evidence type="ECO:0008006" key="5">
    <source>
        <dbReference type="Google" id="ProtNLM"/>
    </source>
</evidence>
<dbReference type="EMBL" id="JARAKH010000007">
    <property type="protein sequence ID" value="KAK8402310.1"/>
    <property type="molecule type" value="Genomic_DNA"/>
</dbReference>
<evidence type="ECO:0000256" key="1">
    <source>
        <dbReference type="ARBA" id="ARBA00023002"/>
    </source>
</evidence>
<comment type="similarity">
    <text evidence="2">Belongs to the short-chain dehydrogenases/reductases (SDR) family.</text>
</comment>
<comment type="caution">
    <text evidence="3">The sequence shown here is derived from an EMBL/GenBank/DDBJ whole genome shotgun (WGS) entry which is preliminary data.</text>
</comment>
<reference evidence="3 4" key="1">
    <citation type="submission" date="2023-03" db="EMBL/GenBank/DDBJ databases">
        <title>High-quality genome of Scylla paramamosain provides insights in environmental adaptation.</title>
        <authorList>
            <person name="Zhang L."/>
        </authorList>
    </citation>
    <scope>NUCLEOTIDE SEQUENCE [LARGE SCALE GENOMIC DNA]</scope>
    <source>
        <strain evidence="3">LZ_2023a</strain>
        <tissue evidence="3">Muscle</tissue>
    </source>
</reference>
<dbReference type="PANTHER" id="PTHR43157">
    <property type="entry name" value="PHOSPHATIDYLINOSITOL-GLYCAN BIOSYNTHESIS CLASS F PROTEIN-RELATED"/>
    <property type="match status" value="1"/>
</dbReference>
<dbReference type="GO" id="GO:0016491">
    <property type="term" value="F:oxidoreductase activity"/>
    <property type="evidence" value="ECO:0007669"/>
    <property type="project" value="UniProtKB-KW"/>
</dbReference>
<keyword evidence="1" id="KW-0560">Oxidoreductase</keyword>
<dbReference type="InterPro" id="IPR002347">
    <property type="entry name" value="SDR_fam"/>
</dbReference>
<dbReference type="AlphaFoldDB" id="A0AAW0UQJ9"/>
<dbReference type="InterPro" id="IPR036291">
    <property type="entry name" value="NAD(P)-bd_dom_sf"/>
</dbReference>
<organism evidence="3 4">
    <name type="scientific">Scylla paramamosain</name>
    <name type="common">Mud crab</name>
    <dbReference type="NCBI Taxonomy" id="85552"/>
    <lineage>
        <taxon>Eukaryota</taxon>
        <taxon>Metazoa</taxon>
        <taxon>Ecdysozoa</taxon>
        <taxon>Arthropoda</taxon>
        <taxon>Crustacea</taxon>
        <taxon>Multicrustacea</taxon>
        <taxon>Malacostraca</taxon>
        <taxon>Eumalacostraca</taxon>
        <taxon>Eucarida</taxon>
        <taxon>Decapoda</taxon>
        <taxon>Pleocyemata</taxon>
        <taxon>Brachyura</taxon>
        <taxon>Eubrachyura</taxon>
        <taxon>Portunoidea</taxon>
        <taxon>Portunidae</taxon>
        <taxon>Portuninae</taxon>
        <taxon>Scylla</taxon>
    </lineage>
</organism>
<dbReference type="SUPFAM" id="SSF51735">
    <property type="entry name" value="NAD(P)-binding Rossmann-fold domains"/>
    <property type="match status" value="1"/>
</dbReference>
<dbReference type="PROSITE" id="PS51257">
    <property type="entry name" value="PROKAR_LIPOPROTEIN"/>
    <property type="match status" value="1"/>
</dbReference>
<sequence>MSHKSTPPDPPLMMMFKSFTLSLPSFTCSCSLELMERTQGKTSREKDRYTTRISAGPQQIANKGSDSSIQSLHKTQGPINTMNFPSHSTPQYKKEQAPQLKPNLVSVTQSPQLKHPCQTSDADIGAELVRHGKLLSQIEETNSKRNTVLEGIADMALSNRTTMWLEILVALVVVGMTLRFWYTYTSGHCTSTRSMAGKTVIITGGTAGIGKETARDLLRRGARVIIACRNMEKGRKVADELRSASNAGGEVLVRRLDTSDLSSVRTFAKEVLDTEKAIHVLINNAGIYGMGKRQVTADGLELTMATNHFGHFLLTNLLLGRLKESGPSRIINVSSLGHIFAPKFDLNDLAINNDYNPNNAYTTSKLCNLLFTRELADKMAGTGVTVNSLHPGIVRTEIFDSMNLSFGTFLTHILLAVASKDAVSGAQTSIHLAVSEEVEGMTGRYFGDCKEVSTSDVALRKDLATGLWEASVKAVGLKKDEIHY</sequence>
<gene>
    <name evidence="3" type="ORF">O3P69_000612</name>
</gene>
<accession>A0AAW0UQJ9</accession>
<name>A0AAW0UQJ9_SCYPA</name>
<dbReference type="Proteomes" id="UP001487740">
    <property type="component" value="Unassembled WGS sequence"/>
</dbReference>
<evidence type="ECO:0000313" key="4">
    <source>
        <dbReference type="Proteomes" id="UP001487740"/>
    </source>
</evidence>
<dbReference type="Pfam" id="PF00106">
    <property type="entry name" value="adh_short"/>
    <property type="match status" value="1"/>
</dbReference>
<evidence type="ECO:0000313" key="3">
    <source>
        <dbReference type="EMBL" id="KAK8402310.1"/>
    </source>
</evidence>
<dbReference type="PANTHER" id="PTHR43157:SF66">
    <property type="entry name" value="WW DOMAIN-CONTAINING OXIDOREDUCTASE-LIKE PROTEIN"/>
    <property type="match status" value="1"/>
</dbReference>